<dbReference type="GO" id="GO:0000149">
    <property type="term" value="F:SNARE binding"/>
    <property type="evidence" value="ECO:0007669"/>
    <property type="project" value="TreeGrafter"/>
</dbReference>
<dbReference type="GO" id="GO:0000139">
    <property type="term" value="C:Golgi membrane"/>
    <property type="evidence" value="ECO:0007669"/>
    <property type="project" value="UniProtKB-SubCell"/>
</dbReference>
<dbReference type="InterPro" id="IPR036180">
    <property type="entry name" value="Gelsolin-like_dom_sf"/>
</dbReference>
<dbReference type="Gene3D" id="2.60.40.1670">
    <property type="entry name" value="beta-sandwich domain of Sec23/24"/>
    <property type="match status" value="1"/>
</dbReference>
<evidence type="ECO:0000313" key="11">
    <source>
        <dbReference type="EMBL" id="VUG16275.1"/>
    </source>
</evidence>
<feature type="domain" description="Sec23/Sec24 helical" evidence="9">
    <location>
        <begin position="763"/>
        <end position="863"/>
    </location>
</feature>
<accession>A0A7D9CV08</accession>
<dbReference type="GO" id="GO:0008270">
    <property type="term" value="F:zinc ion binding"/>
    <property type="evidence" value="ECO:0007669"/>
    <property type="project" value="InterPro"/>
</dbReference>
<evidence type="ECO:0000313" key="12">
    <source>
        <dbReference type="Proteomes" id="UP000478008"/>
    </source>
</evidence>
<dbReference type="SUPFAM" id="SSF53300">
    <property type="entry name" value="vWA-like"/>
    <property type="match status" value="1"/>
</dbReference>
<keyword evidence="5" id="KW-0333">Golgi apparatus</keyword>
<reference evidence="11 12" key="1">
    <citation type="submission" date="2019-07" db="EMBL/GenBank/DDBJ databases">
        <authorList>
            <person name="Friedrich A."/>
            <person name="Schacherer J."/>
        </authorList>
    </citation>
    <scope>NUCLEOTIDE SEQUENCE [LARGE SCALE GENOMIC DNA]</scope>
</reference>
<dbReference type="InterPro" id="IPR006896">
    <property type="entry name" value="Sec23/24_trunk_dom"/>
</dbReference>
<dbReference type="Pfam" id="PF04811">
    <property type="entry name" value="Sec23_trunk"/>
    <property type="match status" value="1"/>
</dbReference>
<dbReference type="PANTHER" id="PTHR13803">
    <property type="entry name" value="SEC24-RELATED PROTEIN"/>
    <property type="match status" value="1"/>
</dbReference>
<evidence type="ECO:0000259" key="7">
    <source>
        <dbReference type="Pfam" id="PF04810"/>
    </source>
</evidence>
<evidence type="ECO:0000259" key="10">
    <source>
        <dbReference type="Pfam" id="PF08033"/>
    </source>
</evidence>
<evidence type="ECO:0000259" key="9">
    <source>
        <dbReference type="Pfam" id="PF04815"/>
    </source>
</evidence>
<dbReference type="InterPro" id="IPR050550">
    <property type="entry name" value="SEC23_SEC24_subfamily"/>
</dbReference>
<feature type="domain" description="Sec23/Sec24 beta-sandwich" evidence="10">
    <location>
        <begin position="663"/>
        <end position="749"/>
    </location>
</feature>
<evidence type="ECO:0000256" key="1">
    <source>
        <dbReference type="ARBA" id="ARBA00004394"/>
    </source>
</evidence>
<dbReference type="GO" id="GO:0090110">
    <property type="term" value="P:COPII-coated vesicle cargo loading"/>
    <property type="evidence" value="ECO:0007669"/>
    <property type="project" value="TreeGrafter"/>
</dbReference>
<dbReference type="InterPro" id="IPR006895">
    <property type="entry name" value="Znf_Sec23_Sec24"/>
</dbReference>
<keyword evidence="4" id="KW-0653">Protein transport</keyword>
<name>A0A7D9CV08_DEKBR</name>
<dbReference type="Gene3D" id="3.40.50.410">
    <property type="entry name" value="von Willebrand factor, type A domain"/>
    <property type="match status" value="1"/>
</dbReference>
<feature type="domain" description="Zinc finger Sec23/Sec24-type" evidence="7">
    <location>
        <begin position="326"/>
        <end position="361"/>
    </location>
</feature>
<dbReference type="SUPFAM" id="SSF81995">
    <property type="entry name" value="beta-sandwich domain of Sec23/24"/>
    <property type="match status" value="1"/>
</dbReference>
<dbReference type="Pfam" id="PF04815">
    <property type="entry name" value="Sec23_helical"/>
    <property type="match status" value="1"/>
</dbReference>
<comment type="similarity">
    <text evidence="2">Belongs to the SEC23/SEC24 family. SEC24 subfamily.</text>
</comment>
<feature type="compositionally biased region" description="Low complexity" evidence="6">
    <location>
        <begin position="58"/>
        <end position="144"/>
    </location>
</feature>
<dbReference type="Pfam" id="PF04810">
    <property type="entry name" value="zf-Sec23_Sec24"/>
    <property type="match status" value="1"/>
</dbReference>
<dbReference type="GO" id="GO:0006886">
    <property type="term" value="P:intracellular protein transport"/>
    <property type="evidence" value="ECO:0007669"/>
    <property type="project" value="InterPro"/>
</dbReference>
<feature type="region of interest" description="Disordered" evidence="6">
    <location>
        <begin position="1"/>
        <end position="150"/>
    </location>
</feature>
<dbReference type="EMBL" id="CABFWN010000001">
    <property type="protein sequence ID" value="VUG16275.1"/>
    <property type="molecule type" value="Genomic_DNA"/>
</dbReference>
<evidence type="ECO:0000256" key="4">
    <source>
        <dbReference type="ARBA" id="ARBA00022927"/>
    </source>
</evidence>
<proteinExistence type="inferred from homology"/>
<dbReference type="SUPFAM" id="SSF82754">
    <property type="entry name" value="C-terminal, gelsolin-like domain of Sec23/24"/>
    <property type="match status" value="1"/>
</dbReference>
<protein>
    <submittedName>
        <fullName evidence="11">DEBR0S1_12486g1_1</fullName>
    </submittedName>
</protein>
<feature type="domain" description="Sec23/Sec24 trunk" evidence="8">
    <location>
        <begin position="418"/>
        <end position="658"/>
    </location>
</feature>
<dbReference type="Pfam" id="PF08033">
    <property type="entry name" value="Sec23_BS"/>
    <property type="match status" value="1"/>
</dbReference>
<dbReference type="SUPFAM" id="SSF82919">
    <property type="entry name" value="Zn-finger domain of Sec23/24"/>
    <property type="match status" value="1"/>
</dbReference>
<organism evidence="11 12">
    <name type="scientific">Dekkera bruxellensis</name>
    <name type="common">Brettanomyces custersii</name>
    <dbReference type="NCBI Taxonomy" id="5007"/>
    <lineage>
        <taxon>Eukaryota</taxon>
        <taxon>Fungi</taxon>
        <taxon>Dikarya</taxon>
        <taxon>Ascomycota</taxon>
        <taxon>Saccharomycotina</taxon>
        <taxon>Pichiomycetes</taxon>
        <taxon>Pichiales</taxon>
        <taxon>Pichiaceae</taxon>
        <taxon>Brettanomyces</taxon>
    </lineage>
</organism>
<dbReference type="Gene3D" id="1.20.120.730">
    <property type="entry name" value="Sec23/Sec24 helical domain"/>
    <property type="match status" value="1"/>
</dbReference>
<dbReference type="Gene3D" id="2.30.30.380">
    <property type="entry name" value="Zn-finger domain of Sec23/24"/>
    <property type="match status" value="1"/>
</dbReference>
<evidence type="ECO:0000256" key="2">
    <source>
        <dbReference type="ARBA" id="ARBA00008334"/>
    </source>
</evidence>
<sequence length="1086" mass="117211">MSEQLTDEMQGLTLQHQQQHRRRKRRDYHAYAALGAEEQTRAVTPPLVSPSGAFDPNAAASSAGIGYSGIPEQSQPHQQFQQGQFQQQQPQPQQQQFQQQELQQFQPQQFQQRQIQQQPQQQPQQQSQQFQQQQFQQPQPQQLQDESQTASLSVPVARLKADEYYADKQFRTFENVAPPLAGTQYEVVDQGNASPKFSLMTMYSIPATGELLKSTGMPLGMLLRPFAEVGEGASSESDEADGKTMSNVENVGNLENDMGEGPVDNGDNTMDNAIGNHAMDNAANNDAPDAGTSIDASADFGNTLPSLSKNQPAVPESDFSHTAGVPRCRRCRAYVNPAMQQTGYQMICNLCGFTSPVPSDYTASVDSAGVRSDFYQRPELHAGVYELRVPREYAAISADTGAGADAGADTGAAQRALWHVFVVDTSSTAVDSGFTGAACTAIEMSLYGRRGRSLPQGAKVAILGFDSRLKFFDLSPGLREAKVAVVADVAEPFVPFAGTVFGSPVESQDIISASLERLQCEPAACERTALGGALKAADLLLAPRGGGLVTVLLGSVPALAPGALPPKLPPHQGLRGMAAAEYARDVLTAGCAFYTDTLEKLYVDHCIGANFFVGAPSPIDLANLDHLSARTGGATRLWPRFAAERDELDLANAVQRTVRGAAGYQAQIRIRCSRGLQVDRIFMCGRAYPGNDGICASLPVLGPDTSIACSFTHDGKLDTKKDAHFQAAVLYTDPAGLRRVRIINSIVSVTERAADVFSFASADATLALLVRATLSKFPADTSLVSVRNLLVAGVVRAVSRYAALVGARISAPGELLLPRGLATLPMHVLGVLKSHALMSRELIAPDRRVNSFSLLASSPAPLLSVLTYPLLFALHSLQPSHCRWHTLGSPAVRSFCLPPATILSQAQLQAAGAYLAFDGCHMYLWLHTQVPLQFVHDLFGTSIDSVEALDPLIVQLPILDTLLSRQVRALCSFLSMHYLGLATHSVQICRFKTDPCEADFLQLMYEDRSAEMVWSYAEFCVICTLGSNSSTSILPSPPGRGLEYSRVRGVPRVAVGGGRVACFRGRATLSLYISRSLFLCVLERAE</sequence>
<dbReference type="Gene3D" id="3.40.20.10">
    <property type="entry name" value="Severin"/>
    <property type="match status" value="1"/>
</dbReference>
<dbReference type="GO" id="GO:0070971">
    <property type="term" value="C:endoplasmic reticulum exit site"/>
    <property type="evidence" value="ECO:0007669"/>
    <property type="project" value="TreeGrafter"/>
</dbReference>
<dbReference type="InterPro" id="IPR029006">
    <property type="entry name" value="ADF-H/Gelsolin-like_dom_sf"/>
</dbReference>
<evidence type="ECO:0000256" key="3">
    <source>
        <dbReference type="ARBA" id="ARBA00022448"/>
    </source>
</evidence>
<dbReference type="GO" id="GO:0030127">
    <property type="term" value="C:COPII vesicle coat"/>
    <property type="evidence" value="ECO:0007669"/>
    <property type="project" value="InterPro"/>
</dbReference>
<dbReference type="AlphaFoldDB" id="A0A7D9CV08"/>
<dbReference type="InterPro" id="IPR036175">
    <property type="entry name" value="Sec23/24_helical_dom_sf"/>
</dbReference>
<dbReference type="InterPro" id="IPR006900">
    <property type="entry name" value="Sec23/24_helical_dom"/>
</dbReference>
<dbReference type="InterPro" id="IPR036174">
    <property type="entry name" value="Znf_Sec23_Sec24_sf"/>
</dbReference>
<comment type="subcellular location">
    <subcellularLocation>
        <location evidence="1">Golgi apparatus membrane</location>
    </subcellularLocation>
</comment>
<dbReference type="PANTHER" id="PTHR13803:SF4">
    <property type="entry name" value="SECRETORY 24CD, ISOFORM C"/>
    <property type="match status" value="1"/>
</dbReference>
<evidence type="ECO:0000259" key="8">
    <source>
        <dbReference type="Pfam" id="PF04811"/>
    </source>
</evidence>
<keyword evidence="3" id="KW-0813">Transport</keyword>
<dbReference type="Proteomes" id="UP000478008">
    <property type="component" value="Unassembled WGS sequence"/>
</dbReference>
<dbReference type="InterPro" id="IPR036465">
    <property type="entry name" value="vWFA_dom_sf"/>
</dbReference>
<evidence type="ECO:0000256" key="6">
    <source>
        <dbReference type="SAM" id="MobiDB-lite"/>
    </source>
</evidence>
<evidence type="ECO:0000256" key="5">
    <source>
        <dbReference type="ARBA" id="ARBA00023034"/>
    </source>
</evidence>
<feature type="compositionally biased region" description="Basic residues" evidence="6">
    <location>
        <begin position="18"/>
        <end position="27"/>
    </location>
</feature>
<dbReference type="SUPFAM" id="SSF81811">
    <property type="entry name" value="Helical domain of Sec23/24"/>
    <property type="match status" value="1"/>
</dbReference>
<gene>
    <name evidence="11" type="ORF">DEBR0S1_12486G</name>
</gene>
<keyword evidence="12" id="KW-1185">Reference proteome</keyword>
<dbReference type="InterPro" id="IPR012990">
    <property type="entry name" value="Beta-sandwich_Sec23_24"/>
</dbReference>